<evidence type="ECO:0000256" key="1">
    <source>
        <dbReference type="SAM" id="Coils"/>
    </source>
</evidence>
<organism evidence="3 4">
    <name type="scientific">Erythroxylum novogranatense</name>
    <dbReference type="NCBI Taxonomy" id="1862640"/>
    <lineage>
        <taxon>Eukaryota</taxon>
        <taxon>Viridiplantae</taxon>
        <taxon>Streptophyta</taxon>
        <taxon>Embryophyta</taxon>
        <taxon>Tracheophyta</taxon>
        <taxon>Spermatophyta</taxon>
        <taxon>Magnoliopsida</taxon>
        <taxon>eudicotyledons</taxon>
        <taxon>Gunneridae</taxon>
        <taxon>Pentapetalae</taxon>
        <taxon>rosids</taxon>
        <taxon>fabids</taxon>
        <taxon>Malpighiales</taxon>
        <taxon>Erythroxylaceae</taxon>
        <taxon>Erythroxylum</taxon>
    </lineage>
</organism>
<dbReference type="PANTHER" id="PTHR37371:SF1">
    <property type="entry name" value="KINESIN-LIKE PROTEIN"/>
    <property type="match status" value="1"/>
</dbReference>
<sequence>MKRKSRRQSPSRMTCPPKSSARKPNTGDKKPTFSPTFSGCLGQKSMNSISDLKDLVSSGFHDLKSNLIDSSHSEILKDLEASHSRLFKRFKIQAQACQQNMENAEKDFKTMSERINDSCEAMKDSYADFMVDVQATTSHMCKTTIPDLSKSFEKAIANLQSRYGITST</sequence>
<evidence type="ECO:0000313" key="3">
    <source>
        <dbReference type="EMBL" id="KAJ8754292.1"/>
    </source>
</evidence>
<accession>A0AAV8SPU2</accession>
<dbReference type="AlphaFoldDB" id="A0AAV8SPU2"/>
<keyword evidence="1" id="KW-0175">Coiled coil</keyword>
<comment type="caution">
    <text evidence="3">The sequence shown here is derived from an EMBL/GenBank/DDBJ whole genome shotgun (WGS) entry which is preliminary data.</text>
</comment>
<evidence type="ECO:0000256" key="2">
    <source>
        <dbReference type="SAM" id="MobiDB-lite"/>
    </source>
</evidence>
<reference evidence="3 4" key="1">
    <citation type="submission" date="2021-09" db="EMBL/GenBank/DDBJ databases">
        <title>Genomic insights and catalytic innovation underlie evolution of tropane alkaloids biosynthesis.</title>
        <authorList>
            <person name="Wang Y.-J."/>
            <person name="Tian T."/>
            <person name="Huang J.-P."/>
            <person name="Huang S.-X."/>
        </authorList>
    </citation>
    <scope>NUCLEOTIDE SEQUENCE [LARGE SCALE GENOMIC DNA]</scope>
    <source>
        <strain evidence="3">KIB-2018</strain>
        <tissue evidence="3">Leaf</tissue>
    </source>
</reference>
<dbReference type="Proteomes" id="UP001159364">
    <property type="component" value="Linkage Group LG09"/>
</dbReference>
<feature type="coiled-coil region" evidence="1">
    <location>
        <begin position="87"/>
        <end position="114"/>
    </location>
</feature>
<dbReference type="PANTHER" id="PTHR37371">
    <property type="entry name" value="OS08G0180400 PROTEIN"/>
    <property type="match status" value="1"/>
</dbReference>
<feature type="region of interest" description="Disordered" evidence="2">
    <location>
        <begin position="1"/>
        <end position="39"/>
    </location>
</feature>
<keyword evidence="4" id="KW-1185">Reference proteome</keyword>
<protein>
    <submittedName>
        <fullName evidence="3">Uncharacterized protein</fullName>
    </submittedName>
</protein>
<evidence type="ECO:0000313" key="4">
    <source>
        <dbReference type="Proteomes" id="UP001159364"/>
    </source>
</evidence>
<proteinExistence type="predicted"/>
<dbReference type="EMBL" id="JAIWQS010000009">
    <property type="protein sequence ID" value="KAJ8754292.1"/>
    <property type="molecule type" value="Genomic_DNA"/>
</dbReference>
<gene>
    <name evidence="3" type="ORF">K2173_002743</name>
</gene>
<name>A0AAV8SPU2_9ROSI</name>